<keyword evidence="2 4" id="KW-0443">Lipid metabolism</keyword>
<dbReference type="PANTHER" id="PTHR32176">
    <property type="entry name" value="XYLOSE ISOMERASE"/>
    <property type="match status" value="1"/>
</dbReference>
<dbReference type="InterPro" id="IPR002641">
    <property type="entry name" value="PNPLA_dom"/>
</dbReference>
<dbReference type="Pfam" id="PF01734">
    <property type="entry name" value="Patatin"/>
    <property type="match status" value="1"/>
</dbReference>
<keyword evidence="7" id="KW-1185">Reference proteome</keyword>
<comment type="function">
    <text evidence="4">Lipolytic acyl hydrolase (LAH).</text>
</comment>
<dbReference type="PhylomeDB" id="A0A022QH89"/>
<protein>
    <recommendedName>
        <fullName evidence="4">Patatin</fullName>
        <ecNumber evidence="4">3.1.1.-</ecNumber>
    </recommendedName>
</protein>
<dbReference type="InterPro" id="IPR016035">
    <property type="entry name" value="Acyl_Trfase/lysoPLipase"/>
</dbReference>
<dbReference type="PANTHER" id="PTHR32176:SF109">
    <property type="entry name" value="PATATIN-LIKE PROTEIN 2"/>
    <property type="match status" value="1"/>
</dbReference>
<evidence type="ECO:0000256" key="1">
    <source>
        <dbReference type="ARBA" id="ARBA00010240"/>
    </source>
</evidence>
<dbReference type="EMBL" id="KI631456">
    <property type="protein sequence ID" value="EYU28062.1"/>
    <property type="molecule type" value="Genomic_DNA"/>
</dbReference>
<comment type="domain">
    <text evidence="4">The nitrogen atoms of the two glycine residues in the GGXR motif define the oxyanion hole, and stabilize the oxyanion that forms during the nucleophilic attack by the catalytic serine during substrate cleavage.</text>
</comment>
<dbReference type="GO" id="GO:0016042">
    <property type="term" value="P:lipid catabolic process"/>
    <property type="evidence" value="ECO:0007669"/>
    <property type="project" value="UniProtKB-KW"/>
</dbReference>
<evidence type="ECO:0000313" key="6">
    <source>
        <dbReference type="EMBL" id="EYU28062.1"/>
    </source>
</evidence>
<organism evidence="6 7">
    <name type="scientific">Erythranthe guttata</name>
    <name type="common">Yellow monkey flower</name>
    <name type="synonym">Mimulus guttatus</name>
    <dbReference type="NCBI Taxonomy" id="4155"/>
    <lineage>
        <taxon>Eukaryota</taxon>
        <taxon>Viridiplantae</taxon>
        <taxon>Streptophyta</taxon>
        <taxon>Embryophyta</taxon>
        <taxon>Tracheophyta</taxon>
        <taxon>Spermatophyta</taxon>
        <taxon>Magnoliopsida</taxon>
        <taxon>eudicotyledons</taxon>
        <taxon>Gunneridae</taxon>
        <taxon>Pentapetalae</taxon>
        <taxon>asterids</taxon>
        <taxon>lamiids</taxon>
        <taxon>Lamiales</taxon>
        <taxon>Phrymaceae</taxon>
        <taxon>Erythranthe</taxon>
    </lineage>
</organism>
<evidence type="ECO:0000259" key="5">
    <source>
        <dbReference type="PROSITE" id="PS51635"/>
    </source>
</evidence>
<dbReference type="GO" id="GO:0004620">
    <property type="term" value="F:phospholipase activity"/>
    <property type="evidence" value="ECO:0000318"/>
    <property type="project" value="GO_Central"/>
</dbReference>
<comment type="similarity">
    <text evidence="1 4">Belongs to the patatin family.</text>
</comment>
<gene>
    <name evidence="6" type="ORF">MIMGU_mgv1a026860mg</name>
</gene>
<dbReference type="SUPFAM" id="SSF52151">
    <property type="entry name" value="FabD/lysophospholipase-like"/>
    <property type="match status" value="1"/>
</dbReference>
<comment type="caution">
    <text evidence="3">Lacks conserved residue(s) required for the propagation of feature annotation.</text>
</comment>
<dbReference type="PROSITE" id="PS51635">
    <property type="entry name" value="PNPLA"/>
    <property type="match status" value="1"/>
</dbReference>
<keyword evidence="4" id="KW-0442">Lipid degradation</keyword>
<accession>A0A022QH89</accession>
<dbReference type="EC" id="3.1.1.-" evidence="4"/>
<proteinExistence type="inferred from homology"/>
<name>A0A022QH89_ERYGU</name>
<dbReference type="Proteomes" id="UP000030748">
    <property type="component" value="Unassembled WGS sequence"/>
</dbReference>
<evidence type="ECO:0000256" key="4">
    <source>
        <dbReference type="RuleBase" id="RU361262"/>
    </source>
</evidence>
<feature type="domain" description="PNPLA" evidence="5">
    <location>
        <begin position="70"/>
        <end position="259"/>
    </location>
</feature>
<dbReference type="GO" id="GO:0047372">
    <property type="term" value="F:monoacylglycerol lipase activity"/>
    <property type="evidence" value="ECO:0000318"/>
    <property type="project" value="GO_Central"/>
</dbReference>
<dbReference type="AlphaFoldDB" id="A0A022QH89"/>
<evidence type="ECO:0000256" key="3">
    <source>
        <dbReference type="PROSITE-ProRule" id="PRU01161"/>
    </source>
</evidence>
<reference evidence="6 7" key="1">
    <citation type="journal article" date="2013" name="Proc. Natl. Acad. Sci. U.S.A.">
        <title>Fine-scale variation in meiotic recombination in Mimulus inferred from population shotgun sequencing.</title>
        <authorList>
            <person name="Hellsten U."/>
            <person name="Wright K.M."/>
            <person name="Jenkins J."/>
            <person name="Shu S."/>
            <person name="Yuan Y."/>
            <person name="Wessler S.R."/>
            <person name="Schmutz J."/>
            <person name="Willis J.H."/>
            <person name="Rokhsar D.S."/>
        </authorList>
    </citation>
    <scope>NUCLEOTIDE SEQUENCE [LARGE SCALE GENOMIC DNA]</scope>
    <source>
        <strain evidence="7">cv. DUN x IM62</strain>
    </source>
</reference>
<dbReference type="Gene3D" id="3.40.1090.10">
    <property type="entry name" value="Cytosolic phospholipase A2 catalytic domain"/>
    <property type="match status" value="1"/>
</dbReference>
<evidence type="ECO:0000313" key="7">
    <source>
        <dbReference type="Proteomes" id="UP000030748"/>
    </source>
</evidence>
<dbReference type="eggNOG" id="KOG0513">
    <property type="taxonomic scope" value="Eukaryota"/>
</dbReference>
<dbReference type="STRING" id="4155.A0A022QH89"/>
<keyword evidence="4" id="KW-0378">Hydrolase</keyword>
<evidence type="ECO:0000256" key="2">
    <source>
        <dbReference type="ARBA" id="ARBA00023098"/>
    </source>
</evidence>
<sequence>MAAFLRIAPIPNIPTKPSPPYSMNIRWSSNFSPSSLIIRSSNRQHKTCSISRPSPPSLLIASSNRPFSLLSIDGGGVRGAIPATILLTLENELQKLDGPDARLASYFDCIAGTNSGGVIASLLALPNLMGNPMFEAKDLQNFFVDYSESMFKPRNLLVQIGMKVKSLISGSPYNSWDLENVLSKHMGSTTLGEACTNLIIPYTDMKTRGQLTSFTTYQETDLNTKLIDVCLSTTSGYPTEKNPLGGALHEINLSGDRRIPSPWVPSLILSLGTGIVSLHGRGVFTPETLREKKWAKINRHKRWSTAMYSSIVSEYVGYDVQQSLGPKDFYLRIQDYRPDLINMDDNLASLDNSTRMESLVEAAVRLLQETNASGLPYLPYNKMGLPYLPYNKIVDEETTNETLLRNFANLLSEQKKIREGGN</sequence>
<feature type="short sequence motif" description="GXGXXG" evidence="3">
    <location>
        <begin position="74"/>
        <end position="79"/>
    </location>
</feature>